<evidence type="ECO:0000256" key="1">
    <source>
        <dbReference type="SAM" id="Phobius"/>
    </source>
</evidence>
<keyword evidence="1" id="KW-1133">Transmembrane helix</keyword>
<dbReference type="HOGENOM" id="CLU_1482942_0_0_1"/>
<keyword evidence="3" id="KW-1185">Reference proteome</keyword>
<name>A0A0D0BCH0_9AGAM</name>
<reference evidence="2 3" key="1">
    <citation type="submission" date="2014-04" db="EMBL/GenBank/DDBJ databases">
        <authorList>
            <consortium name="DOE Joint Genome Institute"/>
            <person name="Kuo A."/>
            <person name="Ruytinx J."/>
            <person name="Rineau F."/>
            <person name="Colpaert J."/>
            <person name="Kohler A."/>
            <person name="Nagy L.G."/>
            <person name="Floudas D."/>
            <person name="Copeland A."/>
            <person name="Barry K.W."/>
            <person name="Cichocki N."/>
            <person name="Veneault-Fourrey C."/>
            <person name="LaButti K."/>
            <person name="Lindquist E.A."/>
            <person name="Lipzen A."/>
            <person name="Lundell T."/>
            <person name="Morin E."/>
            <person name="Murat C."/>
            <person name="Sun H."/>
            <person name="Tunlid A."/>
            <person name="Henrissat B."/>
            <person name="Grigoriev I.V."/>
            <person name="Hibbett D.S."/>
            <person name="Martin F."/>
            <person name="Nordberg H.P."/>
            <person name="Cantor M.N."/>
            <person name="Hua S.X."/>
        </authorList>
    </citation>
    <scope>NUCLEOTIDE SEQUENCE [LARGE SCALE GENOMIC DNA]</scope>
    <source>
        <strain evidence="2 3">UH-Slu-Lm8-n1</strain>
    </source>
</reference>
<dbReference type="EMBL" id="KN835147">
    <property type="protein sequence ID" value="KIK47464.1"/>
    <property type="molecule type" value="Genomic_DNA"/>
</dbReference>
<protein>
    <submittedName>
        <fullName evidence="2">Uncharacterized protein</fullName>
    </submittedName>
</protein>
<keyword evidence="1" id="KW-0812">Transmembrane</keyword>
<dbReference type="Proteomes" id="UP000054485">
    <property type="component" value="Unassembled WGS sequence"/>
</dbReference>
<gene>
    <name evidence="2" type="ORF">CY34DRAFT_799430</name>
</gene>
<organism evidence="2 3">
    <name type="scientific">Suillus luteus UH-Slu-Lm8-n1</name>
    <dbReference type="NCBI Taxonomy" id="930992"/>
    <lineage>
        <taxon>Eukaryota</taxon>
        <taxon>Fungi</taxon>
        <taxon>Dikarya</taxon>
        <taxon>Basidiomycota</taxon>
        <taxon>Agaricomycotina</taxon>
        <taxon>Agaricomycetes</taxon>
        <taxon>Agaricomycetidae</taxon>
        <taxon>Boletales</taxon>
        <taxon>Suillineae</taxon>
        <taxon>Suillaceae</taxon>
        <taxon>Suillus</taxon>
    </lineage>
</organism>
<evidence type="ECO:0000313" key="2">
    <source>
        <dbReference type="EMBL" id="KIK47464.1"/>
    </source>
</evidence>
<dbReference type="InParanoid" id="A0A0D0BCH0"/>
<dbReference type="AlphaFoldDB" id="A0A0D0BCH0"/>
<accession>A0A0D0BCH0</accession>
<sequence>MTLKRGSCFSFPYPLPSVLQCPSWIFAAYFIALSIFAYLHYYVLSYIFAPVVLKFESWYLPTESGAVRVRPLSWPGCPYQDSAQVVICIQSMQTFSLTLSPRLLHDSPHKVEQNDGSSTLFLSQSVRFRRPPHDEGDDISRNVPEAWSFDPQGCCQESSFIMRKHLCGITGDPQNLRLTPPS</sequence>
<reference evidence="3" key="2">
    <citation type="submission" date="2015-01" db="EMBL/GenBank/DDBJ databases">
        <title>Evolutionary Origins and Diversification of the Mycorrhizal Mutualists.</title>
        <authorList>
            <consortium name="DOE Joint Genome Institute"/>
            <consortium name="Mycorrhizal Genomics Consortium"/>
            <person name="Kohler A."/>
            <person name="Kuo A."/>
            <person name="Nagy L.G."/>
            <person name="Floudas D."/>
            <person name="Copeland A."/>
            <person name="Barry K.W."/>
            <person name="Cichocki N."/>
            <person name="Veneault-Fourrey C."/>
            <person name="LaButti K."/>
            <person name="Lindquist E.A."/>
            <person name="Lipzen A."/>
            <person name="Lundell T."/>
            <person name="Morin E."/>
            <person name="Murat C."/>
            <person name="Riley R."/>
            <person name="Ohm R."/>
            <person name="Sun H."/>
            <person name="Tunlid A."/>
            <person name="Henrissat B."/>
            <person name="Grigoriev I.V."/>
            <person name="Hibbett D.S."/>
            <person name="Martin F."/>
        </authorList>
    </citation>
    <scope>NUCLEOTIDE SEQUENCE [LARGE SCALE GENOMIC DNA]</scope>
    <source>
        <strain evidence="3">UH-Slu-Lm8-n1</strain>
    </source>
</reference>
<feature type="transmembrane region" description="Helical" evidence="1">
    <location>
        <begin position="24"/>
        <end position="44"/>
    </location>
</feature>
<proteinExistence type="predicted"/>
<evidence type="ECO:0000313" key="3">
    <source>
        <dbReference type="Proteomes" id="UP000054485"/>
    </source>
</evidence>
<keyword evidence="1" id="KW-0472">Membrane</keyword>